<dbReference type="GO" id="GO:0006508">
    <property type="term" value="P:proteolysis"/>
    <property type="evidence" value="ECO:0007669"/>
    <property type="project" value="InterPro"/>
</dbReference>
<dbReference type="AlphaFoldDB" id="A0A2A5CJ67"/>
<organism evidence="2 3">
    <name type="scientific">SAR86 cluster bacterium</name>
    <dbReference type="NCBI Taxonomy" id="2030880"/>
    <lineage>
        <taxon>Bacteria</taxon>
        <taxon>Pseudomonadati</taxon>
        <taxon>Pseudomonadota</taxon>
        <taxon>Gammaproteobacteria</taxon>
        <taxon>SAR86 cluster</taxon>
    </lineage>
</organism>
<dbReference type="InterPro" id="IPR001375">
    <property type="entry name" value="Peptidase_S9_cat"/>
</dbReference>
<dbReference type="SUPFAM" id="SSF53474">
    <property type="entry name" value="alpha/beta-Hydrolases"/>
    <property type="match status" value="1"/>
</dbReference>
<dbReference type="PANTHER" id="PTHR43358">
    <property type="entry name" value="ALPHA/BETA-HYDROLASE"/>
    <property type="match status" value="1"/>
</dbReference>
<accession>A0A2A5CJ67</accession>
<evidence type="ECO:0000313" key="3">
    <source>
        <dbReference type="Proteomes" id="UP000228987"/>
    </source>
</evidence>
<proteinExistence type="predicted"/>
<gene>
    <name evidence="2" type="ORF">COA71_01470</name>
</gene>
<protein>
    <recommendedName>
        <fullName evidence="1">Peptidase S9 prolyl oligopeptidase catalytic domain-containing protein</fullName>
    </recommendedName>
</protein>
<name>A0A2A5CJ67_9GAMM</name>
<dbReference type="Pfam" id="PF00326">
    <property type="entry name" value="Peptidase_S9"/>
    <property type="match status" value="1"/>
</dbReference>
<dbReference type="EMBL" id="NVWI01000001">
    <property type="protein sequence ID" value="PCJ43568.1"/>
    <property type="molecule type" value="Genomic_DNA"/>
</dbReference>
<sequence length="300" mass="33380">MNKRHKISVIIVVVFLLLAVVMSLVARNQALNLVYFPLQERDLLSLTPADFSLQYQDIITQSSDGNTIHAWYISSENGAGIILQHGFKSDRTELLEEAAMLANKGYGVLVTSIRSHDVNEGELIAFGLKEMPDIDAWVKFLQEQEEIEIIGMLGNSLGGSLLIQYAAENEVIKAVVAHSAFSSMRDTINTSVRYFTDLPAFPFASLIRFWAEQEIGGDIDEIDAKKWIGNISPRAILILHSLSDIAISPESGEQLFAAASEPKELWQVDGVKHASFDTALAEEFENRIVSFFDQYLLGEK</sequence>
<dbReference type="InterPro" id="IPR052920">
    <property type="entry name" value="DNA-binding_regulatory"/>
</dbReference>
<comment type="caution">
    <text evidence="2">The sequence shown here is derived from an EMBL/GenBank/DDBJ whole genome shotgun (WGS) entry which is preliminary data.</text>
</comment>
<evidence type="ECO:0000259" key="1">
    <source>
        <dbReference type="Pfam" id="PF00326"/>
    </source>
</evidence>
<dbReference type="GO" id="GO:0008236">
    <property type="term" value="F:serine-type peptidase activity"/>
    <property type="evidence" value="ECO:0007669"/>
    <property type="project" value="InterPro"/>
</dbReference>
<feature type="domain" description="Peptidase S9 prolyl oligopeptidase catalytic" evidence="1">
    <location>
        <begin position="99"/>
        <end position="296"/>
    </location>
</feature>
<dbReference type="PANTHER" id="PTHR43358:SF4">
    <property type="entry name" value="ALPHA_BETA HYDROLASE FOLD-1 DOMAIN-CONTAINING PROTEIN"/>
    <property type="match status" value="1"/>
</dbReference>
<dbReference type="InterPro" id="IPR029058">
    <property type="entry name" value="AB_hydrolase_fold"/>
</dbReference>
<dbReference type="Gene3D" id="3.40.50.1820">
    <property type="entry name" value="alpha/beta hydrolase"/>
    <property type="match status" value="1"/>
</dbReference>
<reference evidence="3" key="1">
    <citation type="submission" date="2017-08" db="EMBL/GenBank/DDBJ databases">
        <title>A dynamic microbial community with high functional redundancy inhabits the cold, oxic subseafloor aquifer.</title>
        <authorList>
            <person name="Tully B.J."/>
            <person name="Wheat C.G."/>
            <person name="Glazer B.T."/>
            <person name="Huber J.A."/>
        </authorList>
    </citation>
    <scope>NUCLEOTIDE SEQUENCE [LARGE SCALE GENOMIC DNA]</scope>
</reference>
<dbReference type="Proteomes" id="UP000228987">
    <property type="component" value="Unassembled WGS sequence"/>
</dbReference>
<evidence type="ECO:0000313" key="2">
    <source>
        <dbReference type="EMBL" id="PCJ43568.1"/>
    </source>
</evidence>